<evidence type="ECO:0000313" key="2">
    <source>
        <dbReference type="EMBL" id="CAH0716798.1"/>
    </source>
</evidence>
<reference evidence="2" key="1">
    <citation type="submission" date="2021-12" db="EMBL/GenBank/DDBJ databases">
        <authorList>
            <person name="Martin H S."/>
        </authorList>
    </citation>
    <scope>NUCLEOTIDE SEQUENCE</scope>
</reference>
<sequence>MPSESNISIVKLEEQTSTSDLSLNRPEKRKYKTNYKEDLKELLLECSNNLPIVIEEQENTKQNVLNELLEKIYELYSEINDKYYNLKLIKEIDNFLNSIRNGVDDELDMYTLREIFLSKIHDLNKKTMNNDVKATKHKNKSGVIKSKTNDTAVSTADIKNKVESSRVQYSDTSTQISSVDIPTEESMDKYDNVNNRDKKYVDTQIQNILTNIMPFYENIYEDTISQEDVEKNDSSNIFKQKILDWILELRNEGTINLESKNLPVLVEDFCNHLQPILQTKTYISDRKGLLRGEILNFLMKNIDTSLSSANIAHLNKLAESLVITLLIEKNNRMIQSVFIQNRINKDFGISNKENMIFLRLIYDTVVNALVNHGIYSDRLINNMTKCIFENTGSININRNQHLKKQLSTTLKYSTGLSYDVDAIIDDIMDDIVTINNNFDLKENINELGYDNVISVYKSEHELMGQSNHSNTFTNRMRSSILKKKNSKLQPGEKKYTKDITAVIITWLDTLPVDSHIPKNKKNRDTFVNSLATDILDQLKLNKLAEVSNEKDKYVSFFIYRWLNRLEYFENIDEAKPFVDKLVQMLKDIPEPSGRKFNKWLSPSNTNNNSSSYSEKKIKNGLKILKDEITSLLNLSPNMILVKDNTKKTKLINDLVLTIQNLITEKQTLNDISKAIDIWLKEIINAEEKQTILELSKKIIESVKKIVGNDNLNDVSTSSTDNKMEATESILKDYIAKYLEHSYDPEDSIARDAFSQLLKSELNKLSSCLDLTNGDLTKNYQQEEVIIEKLSQELEYINLITDWLKTLPLQDSFNEIDRRVLAILINKLARGINDLDEGLMRSSNENEYNKYLTALINQFLEQLPISHHYRRNVNSLINNLRIKLVVLKKTKSRCQFTNRNSSATSENITDHNLTNFIEEYIRNNSKEISEDDLKLKACVLRFFELIDKKEVENLTAQSKSQVTNQVNKTKSQNETARRFSFELVYANEISQWLKNLPLQPLSDKESQHQIADMISTLAEKISEVQMDYKELSEIDSSLIDYITNWITALPLDSSKEIILPVAVQQLLNRIVRVNINKHRSYKNKEDSEKYNVSSKMCKYSQACYNKNLTNNHADDLGIVVINEIEKWCSNLRIESDNEDTDRELKQNIATKLYQKVGELNMNPEYFNNNLLYQELLGEEIEKILNNLPQNSMLEIVKDELKRQLLKAVTDKRNEIKEKTSAIEYKHDLERTIEISMPYPISIYQEDSPGFKIYKDRLAAIFILENFDHGNDAMKLKYENKVKNEIDKYFRDAQMRNSIPLTKEQIYNELYSALFSVPLPNESSITEEVEEIKTRCEIDDWFDTLPLREANGVGELLEWDQILAMLAKRLREMEKYKQGRDDKMQKEISKWLLRLPLLPGEETNIDIFTRDLQIRLKRSQQDRKCVTRDMNTSHQTTINDKIESKGILATSQVTASSNDKDTWYTPPSYSFPAYCRTTATQDVKKPADTIIEIVENWCRQLPMPANTVQEKENIKVMKENIAIRIIMKISELNMNPETFEDDFLYDGLLDDELENLLTTLPTSYEFQENKDSKKCQLINAIKGIKPLIKEEMARYEYRRDIKNTIENILKTPQNQNDVTSIALASLTDEIADSYLLYRYHKHDIEGIQMKEKFDNSVEIFFTLVKYEDVYTTKPSDPLMKRNQLLCELNKISTPSESIVIKELKEIDMKIEITKFFNELSLPQSMDKIAIKNQVKAILAKRLTDFENIGYATENCHKIKTEIIKCLKKIDDNIETEKVDSFIEALKSTQPNRISIYQNSRENSPNFSTHNAQKKNLMSLNEKHEASLGITQSNLSNQNIRNEQWLSFLPVTPQSENMKEDSQDTYDNLSKSITSYKKSDSGLVLTPVNKNQPMQRLQTKNDQNTLDQNPISRYDQIILGYDSANQNYSQKQTSKPEISKPSESNYLRGYNMQDIKNHSPSQYKATYRQPSESSSNQDYMRHQDGNRNQIEASPFLQHHIQSGEMLHPVPSRHVQDLFQQTPVINLEPDEHGNSDILKRQNSAPRRSLAGPRTEQISNDISMPLPSTVRISQEPISYPNIRRTCRRPSITIFSPSYLEPDESQQEIRAQIEKSRPEFSDEDDIQCGCVKKNKQWQKSHGSVRRRKYCKFCNRVHPFYCGMYR</sequence>
<dbReference type="OrthoDB" id="6932257at2759"/>
<protein>
    <submittedName>
        <fullName evidence="2">Uncharacterized protein</fullName>
    </submittedName>
</protein>
<gene>
    <name evidence="2" type="ORF">BINO364_LOCUS3489</name>
</gene>
<evidence type="ECO:0000256" key="1">
    <source>
        <dbReference type="SAM" id="MobiDB-lite"/>
    </source>
</evidence>
<dbReference type="EMBL" id="OV170231">
    <property type="protein sequence ID" value="CAH0716798.1"/>
    <property type="molecule type" value="Genomic_DNA"/>
</dbReference>
<keyword evidence="3" id="KW-1185">Reference proteome</keyword>
<dbReference type="Proteomes" id="UP000838878">
    <property type="component" value="Chromosome 11"/>
</dbReference>
<name>A0A8J9V7I3_9NEOP</name>
<feature type="compositionally biased region" description="Basic and acidic residues" evidence="1">
    <location>
        <begin position="2025"/>
        <end position="2035"/>
    </location>
</feature>
<organism evidence="2 3">
    <name type="scientific">Brenthis ino</name>
    <name type="common">lesser marbled fritillary</name>
    <dbReference type="NCBI Taxonomy" id="405034"/>
    <lineage>
        <taxon>Eukaryota</taxon>
        <taxon>Metazoa</taxon>
        <taxon>Ecdysozoa</taxon>
        <taxon>Arthropoda</taxon>
        <taxon>Hexapoda</taxon>
        <taxon>Insecta</taxon>
        <taxon>Pterygota</taxon>
        <taxon>Neoptera</taxon>
        <taxon>Endopterygota</taxon>
        <taxon>Lepidoptera</taxon>
        <taxon>Glossata</taxon>
        <taxon>Ditrysia</taxon>
        <taxon>Papilionoidea</taxon>
        <taxon>Nymphalidae</taxon>
        <taxon>Heliconiinae</taxon>
        <taxon>Argynnini</taxon>
        <taxon>Brenthis</taxon>
    </lineage>
</organism>
<feature type="region of interest" description="Disordered" evidence="1">
    <location>
        <begin position="1953"/>
        <end position="1978"/>
    </location>
</feature>
<accession>A0A8J9V7I3</accession>
<feature type="compositionally biased region" description="Polar residues" evidence="1">
    <location>
        <begin position="1955"/>
        <end position="1975"/>
    </location>
</feature>
<evidence type="ECO:0000313" key="3">
    <source>
        <dbReference type="Proteomes" id="UP000838878"/>
    </source>
</evidence>
<feature type="non-terminal residue" evidence="2">
    <location>
        <position position="2159"/>
    </location>
</feature>
<proteinExistence type="predicted"/>
<feature type="region of interest" description="Disordered" evidence="1">
    <location>
        <begin position="2022"/>
        <end position="2056"/>
    </location>
</feature>